<sequence length="158" mass="18299">MRLIKENLKLCLLLYVFWIVLTMDFRFTSLVIGLSISIIVTIGSYGILHDKYGFKVTLPKIFNIIKFTLRLMFEIYKSSFSYIVRIIKKDCDPIFVNIELNTNNPLIITMISNAITLTPGTLTVDKNRNKLVVLSIDDPKKRGKCLAEEIIKKYEKLF</sequence>
<evidence type="ECO:0000256" key="8">
    <source>
        <dbReference type="SAM" id="Phobius"/>
    </source>
</evidence>
<reference evidence="9 10" key="1">
    <citation type="journal article" date="2015" name="Geomicrobiol. J.">
        <title>Caldisalinibacter kiritimatiensis gen. nov., sp. nov., a moderately thermohalophilic thiosulfate-reducing bacterium from a hypersaline microbial mat.</title>
        <authorList>
            <person name="Ben Hania W."/>
            <person name="Joseph M."/>
            <person name="Fiebig A."/>
            <person name="Bunk B."/>
            <person name="Klenk H.-P."/>
            <person name="Fardeau M.-L."/>
            <person name="Spring S."/>
        </authorList>
    </citation>
    <scope>NUCLEOTIDE SEQUENCE [LARGE SCALE GENOMIC DNA]</scope>
    <source>
        <strain evidence="9 10">L21-TH-D2</strain>
    </source>
</reference>
<keyword evidence="3" id="KW-0813">Transport</keyword>
<keyword evidence="5 8" id="KW-0812">Transmembrane</keyword>
<evidence type="ECO:0000256" key="5">
    <source>
        <dbReference type="ARBA" id="ARBA00022692"/>
    </source>
</evidence>
<comment type="caution">
    <text evidence="9">The sequence shown here is derived from an EMBL/GenBank/DDBJ whole genome shotgun (WGS) entry which is preliminary data.</text>
</comment>
<organism evidence="9 10">
    <name type="scientific">Caldisalinibacter kiritimatiensis</name>
    <dbReference type="NCBI Taxonomy" id="1304284"/>
    <lineage>
        <taxon>Bacteria</taxon>
        <taxon>Bacillati</taxon>
        <taxon>Bacillota</taxon>
        <taxon>Tissierellia</taxon>
        <taxon>Tissierellales</taxon>
        <taxon>Thermohalobacteraceae</taxon>
        <taxon>Caldisalinibacter</taxon>
    </lineage>
</organism>
<comment type="similarity">
    <text evidence="2">Belongs to the CPA3 antiporters (TC 2.A.63) subunit E family.</text>
</comment>
<comment type="subcellular location">
    <subcellularLocation>
        <location evidence="1">Cell membrane</location>
        <topology evidence="1">Multi-pass membrane protein</topology>
    </subcellularLocation>
</comment>
<dbReference type="eggNOG" id="COG1863">
    <property type="taxonomic scope" value="Bacteria"/>
</dbReference>
<proteinExistence type="inferred from homology"/>
<evidence type="ECO:0000256" key="7">
    <source>
        <dbReference type="ARBA" id="ARBA00023136"/>
    </source>
</evidence>
<dbReference type="OrthoDB" id="9800498at2"/>
<gene>
    <name evidence="9" type="ORF">L21TH_0049</name>
</gene>
<evidence type="ECO:0008006" key="11">
    <source>
        <dbReference type="Google" id="ProtNLM"/>
    </source>
</evidence>
<dbReference type="RefSeq" id="WP_006305442.1">
    <property type="nucleotide sequence ID" value="NZ_ARZA01000005.1"/>
</dbReference>
<keyword evidence="4" id="KW-1003">Cell membrane</keyword>
<keyword evidence="6 8" id="KW-1133">Transmembrane helix</keyword>
<dbReference type="PANTHER" id="PTHR34584">
    <property type="entry name" value="NA(+)/H(+) ANTIPORTER SUBUNIT E1"/>
    <property type="match status" value="1"/>
</dbReference>
<evidence type="ECO:0000313" key="10">
    <source>
        <dbReference type="Proteomes" id="UP000013378"/>
    </source>
</evidence>
<accession>R1AXD7</accession>
<protein>
    <recommendedName>
        <fullName evidence="11">Na(+) H(+) antiporter subunit E</fullName>
    </recommendedName>
</protein>
<keyword evidence="7 8" id="KW-0472">Membrane</keyword>
<dbReference type="STRING" id="1304284.L21TH_0049"/>
<dbReference type="InterPro" id="IPR002758">
    <property type="entry name" value="Cation_antiport_E"/>
</dbReference>
<dbReference type="GO" id="GO:0008324">
    <property type="term" value="F:monoatomic cation transmembrane transporter activity"/>
    <property type="evidence" value="ECO:0007669"/>
    <property type="project" value="InterPro"/>
</dbReference>
<evidence type="ECO:0000313" key="9">
    <source>
        <dbReference type="EMBL" id="EOD01863.1"/>
    </source>
</evidence>
<evidence type="ECO:0000256" key="1">
    <source>
        <dbReference type="ARBA" id="ARBA00004651"/>
    </source>
</evidence>
<keyword evidence="10" id="KW-1185">Reference proteome</keyword>
<dbReference type="Proteomes" id="UP000013378">
    <property type="component" value="Unassembled WGS sequence"/>
</dbReference>
<feature type="transmembrane region" description="Helical" evidence="8">
    <location>
        <begin position="7"/>
        <end position="23"/>
    </location>
</feature>
<dbReference type="AlphaFoldDB" id="R1AXD7"/>
<dbReference type="EMBL" id="ARZA01000005">
    <property type="protein sequence ID" value="EOD01863.1"/>
    <property type="molecule type" value="Genomic_DNA"/>
</dbReference>
<evidence type="ECO:0000256" key="3">
    <source>
        <dbReference type="ARBA" id="ARBA00022449"/>
    </source>
</evidence>
<evidence type="ECO:0000256" key="2">
    <source>
        <dbReference type="ARBA" id="ARBA00006228"/>
    </source>
</evidence>
<evidence type="ECO:0000256" key="6">
    <source>
        <dbReference type="ARBA" id="ARBA00022989"/>
    </source>
</evidence>
<name>R1AXD7_9FIRM</name>
<dbReference type="GO" id="GO:0015297">
    <property type="term" value="F:antiporter activity"/>
    <property type="evidence" value="ECO:0007669"/>
    <property type="project" value="UniProtKB-KW"/>
</dbReference>
<keyword evidence="3" id="KW-0050">Antiport</keyword>
<evidence type="ECO:0000256" key="4">
    <source>
        <dbReference type="ARBA" id="ARBA00022475"/>
    </source>
</evidence>
<feature type="transmembrane region" description="Helical" evidence="8">
    <location>
        <begin position="29"/>
        <end position="48"/>
    </location>
</feature>
<dbReference type="PANTHER" id="PTHR34584:SF1">
    <property type="entry name" value="NA(+)_H(+) ANTIPORTER SUBUNIT E1"/>
    <property type="match status" value="1"/>
</dbReference>
<dbReference type="GO" id="GO:0005886">
    <property type="term" value="C:plasma membrane"/>
    <property type="evidence" value="ECO:0007669"/>
    <property type="project" value="UniProtKB-SubCell"/>
</dbReference>
<dbReference type="Pfam" id="PF01899">
    <property type="entry name" value="MNHE"/>
    <property type="match status" value="1"/>
</dbReference>